<dbReference type="EMBL" id="CAJHJG010004767">
    <property type="protein sequence ID" value="CAD6944196.1"/>
    <property type="molecule type" value="Genomic_DNA"/>
</dbReference>
<reference evidence="2" key="3">
    <citation type="submission" date="2020-10" db="EMBL/GenBank/DDBJ databases">
        <authorList>
            <person name="Sedaghatjoo S."/>
        </authorList>
    </citation>
    <scope>NUCLEOTIDE SEQUENCE</scope>
    <source>
        <strain evidence="2">AZH3</strain>
    </source>
</reference>
<gene>
    <name evidence="3" type="ORF">A4X03_0g4953</name>
    <name evidence="2" type="ORF">JKIAZH3_G8447</name>
</gene>
<keyword evidence="5" id="KW-1185">Reference proteome</keyword>
<accession>A0A177US28</accession>
<dbReference type="AlphaFoldDB" id="A0A177US28"/>
<protein>
    <recommendedName>
        <fullName evidence="6">BZIP domain-containing protein</fullName>
    </recommendedName>
</protein>
<dbReference type="EMBL" id="LWDD02000726">
    <property type="protein sequence ID" value="KAE8256893.1"/>
    <property type="molecule type" value="Genomic_DNA"/>
</dbReference>
<evidence type="ECO:0000313" key="4">
    <source>
        <dbReference type="Proteomes" id="UP000077671"/>
    </source>
</evidence>
<name>A0A177US28_9BASI</name>
<reference evidence="3" key="2">
    <citation type="journal article" date="2019" name="IMA Fungus">
        <title>Genome sequencing and comparison of five Tilletia species to identify candidate genes for the detection of regulated species infecting wheat.</title>
        <authorList>
            <person name="Nguyen H.D.T."/>
            <person name="Sultana T."/>
            <person name="Kesanakurti P."/>
            <person name="Hambleton S."/>
        </authorList>
    </citation>
    <scope>NUCLEOTIDE SEQUENCE</scope>
    <source>
        <strain evidence="3">DAOMC 238032</strain>
    </source>
</reference>
<feature type="compositionally biased region" description="Basic and acidic residues" evidence="1">
    <location>
        <begin position="10"/>
        <end position="45"/>
    </location>
</feature>
<reference evidence="3" key="1">
    <citation type="submission" date="2016-04" db="EMBL/GenBank/DDBJ databases">
        <authorList>
            <person name="Nguyen H.D."/>
            <person name="Kesanakurti P."/>
            <person name="Cullis J."/>
            <person name="Levesque C.A."/>
            <person name="Hambleton S."/>
        </authorList>
    </citation>
    <scope>NUCLEOTIDE SEQUENCE</scope>
    <source>
        <strain evidence="3">DAOMC 238032</strain>
    </source>
</reference>
<comment type="caution">
    <text evidence="3">The sequence shown here is derived from an EMBL/GenBank/DDBJ whole genome shotgun (WGS) entry which is preliminary data.</text>
</comment>
<proteinExistence type="predicted"/>
<sequence length="162" mass="18448">MTTCASSLDPRTRREYDKIDDDIKQTEKMSQHEAAAEKQAAEAKARAAAAAASRELELNKVRSLPPIPKRVASDSYQAPDEADPSFEPDNGGVERKPKRRRVRPAHDFKHKVRSRAGKQNCRRRAKAWCKRNQEYVKTLLQESTDNRELADSFLSILKTRSI</sequence>
<evidence type="ECO:0000313" key="2">
    <source>
        <dbReference type="EMBL" id="CAD6944196.1"/>
    </source>
</evidence>
<evidence type="ECO:0008006" key="6">
    <source>
        <dbReference type="Google" id="ProtNLM"/>
    </source>
</evidence>
<feature type="compositionally biased region" description="Basic residues" evidence="1">
    <location>
        <begin position="96"/>
        <end position="123"/>
    </location>
</feature>
<evidence type="ECO:0000313" key="5">
    <source>
        <dbReference type="Proteomes" id="UP000836402"/>
    </source>
</evidence>
<evidence type="ECO:0000313" key="3">
    <source>
        <dbReference type="EMBL" id="KAE8256893.1"/>
    </source>
</evidence>
<feature type="region of interest" description="Disordered" evidence="1">
    <location>
        <begin position="1"/>
        <end position="123"/>
    </location>
</feature>
<dbReference type="Proteomes" id="UP000836402">
    <property type="component" value="Unassembled WGS sequence"/>
</dbReference>
<dbReference type="Proteomes" id="UP000077671">
    <property type="component" value="Unassembled WGS sequence"/>
</dbReference>
<organism evidence="3 4">
    <name type="scientific">Tilletia caries</name>
    <name type="common">wheat bunt fungus</name>
    <dbReference type="NCBI Taxonomy" id="13290"/>
    <lineage>
        <taxon>Eukaryota</taxon>
        <taxon>Fungi</taxon>
        <taxon>Dikarya</taxon>
        <taxon>Basidiomycota</taxon>
        <taxon>Ustilaginomycotina</taxon>
        <taxon>Exobasidiomycetes</taxon>
        <taxon>Tilletiales</taxon>
        <taxon>Tilletiaceae</taxon>
        <taxon>Tilletia</taxon>
    </lineage>
</organism>
<evidence type="ECO:0000256" key="1">
    <source>
        <dbReference type="SAM" id="MobiDB-lite"/>
    </source>
</evidence>